<evidence type="ECO:0000256" key="3">
    <source>
        <dbReference type="ARBA" id="ARBA00022741"/>
    </source>
</evidence>
<dbReference type="EMBL" id="FWEW01000900">
    <property type="protein sequence ID" value="SLM36140.1"/>
    <property type="molecule type" value="Genomic_DNA"/>
</dbReference>
<dbReference type="PROSITE" id="PS50011">
    <property type="entry name" value="PROTEIN_KINASE_DOM"/>
    <property type="match status" value="1"/>
</dbReference>
<evidence type="ECO:0000256" key="2">
    <source>
        <dbReference type="ARBA" id="ARBA00022679"/>
    </source>
</evidence>
<keyword evidence="3" id="KW-0547">Nucleotide-binding</keyword>
<dbReference type="Gene3D" id="1.10.510.10">
    <property type="entry name" value="Transferase(Phosphotransferase) domain 1"/>
    <property type="match status" value="1"/>
</dbReference>
<sequence>MLVRKLLESRGPQFLRRLWTAPTNAAIPASRAHTILPSDVLVEEERIPGYDPKHFYPVNPGDLFPIVMRCWPRSDGALLLQWWWQSNRYVVLKVIASPYIDRDAAKHELNIDRRLKTNPSHNGFLFVRTTLDSCEATGPDDRHFCLVYEPLREPLWIFQRRWEDGKLPPSIVKVYTRFLLQGLNYLHSECRVIHTDLKPDNIMMRFEDPSVIEDFVQKQVENPMPRKIKDGRSIYQSHNDFGRLKSLRVLPMIADFGLAELGDGPEPLRHPIQPPLYHAPEVLLGTGWTYSADIWNLGVLIWNLMENKDLFRHIRSSQGAYDPRAHLAEMIALLGPPPKTLINREERWSEVKWSHAVPNAEGELCQTAREYYGGPFFNSEGEFLYKDLIPNNFNLPDSVLSLKGEDKQRFLDFVRHMLRWSPEERKTAKELLEHPWLVL</sequence>
<accession>A0A1W5CZE4</accession>
<feature type="domain" description="Protein kinase" evidence="6">
    <location>
        <begin position="64"/>
        <end position="437"/>
    </location>
</feature>
<dbReference type="GO" id="GO:0004674">
    <property type="term" value="F:protein serine/threonine kinase activity"/>
    <property type="evidence" value="ECO:0007669"/>
    <property type="project" value="UniProtKB-KW"/>
</dbReference>
<dbReference type="PANTHER" id="PTHR45646">
    <property type="entry name" value="SERINE/THREONINE-PROTEIN KINASE DOA-RELATED"/>
    <property type="match status" value="1"/>
</dbReference>
<keyword evidence="5" id="KW-0067">ATP-binding</keyword>
<dbReference type="PANTHER" id="PTHR45646:SF11">
    <property type="entry name" value="SERINE_THREONINE-PROTEIN KINASE DOA"/>
    <property type="match status" value="1"/>
</dbReference>
<organism evidence="7 8">
    <name type="scientific">Lasallia pustulata</name>
    <dbReference type="NCBI Taxonomy" id="136370"/>
    <lineage>
        <taxon>Eukaryota</taxon>
        <taxon>Fungi</taxon>
        <taxon>Dikarya</taxon>
        <taxon>Ascomycota</taxon>
        <taxon>Pezizomycotina</taxon>
        <taxon>Lecanoromycetes</taxon>
        <taxon>OSLEUM clade</taxon>
        <taxon>Umbilicariomycetidae</taxon>
        <taxon>Umbilicariales</taxon>
        <taxon>Umbilicariaceae</taxon>
        <taxon>Lasallia</taxon>
    </lineage>
</organism>
<evidence type="ECO:0000313" key="8">
    <source>
        <dbReference type="Proteomes" id="UP000192927"/>
    </source>
</evidence>
<evidence type="ECO:0000256" key="4">
    <source>
        <dbReference type="ARBA" id="ARBA00022777"/>
    </source>
</evidence>
<dbReference type="InterPro" id="IPR051175">
    <property type="entry name" value="CLK_kinases"/>
</dbReference>
<reference evidence="8" key="1">
    <citation type="submission" date="2017-03" db="EMBL/GenBank/DDBJ databases">
        <authorList>
            <person name="Sharma R."/>
            <person name="Thines M."/>
        </authorList>
    </citation>
    <scope>NUCLEOTIDE SEQUENCE [LARGE SCALE GENOMIC DNA]</scope>
</reference>
<dbReference type="GO" id="GO:0043484">
    <property type="term" value="P:regulation of RNA splicing"/>
    <property type="evidence" value="ECO:0007669"/>
    <property type="project" value="TreeGrafter"/>
</dbReference>
<protein>
    <submittedName>
        <fullName evidence="7">Cmgc srpk protein kinase</fullName>
    </submittedName>
</protein>
<dbReference type="SUPFAM" id="SSF56112">
    <property type="entry name" value="Protein kinase-like (PK-like)"/>
    <property type="match status" value="1"/>
</dbReference>
<keyword evidence="2" id="KW-0808">Transferase</keyword>
<dbReference type="InterPro" id="IPR008271">
    <property type="entry name" value="Ser/Thr_kinase_AS"/>
</dbReference>
<dbReference type="PROSITE" id="PS00108">
    <property type="entry name" value="PROTEIN_KINASE_ST"/>
    <property type="match status" value="1"/>
</dbReference>
<dbReference type="Gene3D" id="3.30.200.20">
    <property type="entry name" value="Phosphorylase Kinase, domain 1"/>
    <property type="match status" value="1"/>
</dbReference>
<dbReference type="GO" id="GO:0005524">
    <property type="term" value="F:ATP binding"/>
    <property type="evidence" value="ECO:0007669"/>
    <property type="project" value="UniProtKB-KW"/>
</dbReference>
<evidence type="ECO:0000313" key="7">
    <source>
        <dbReference type="EMBL" id="SLM36140.1"/>
    </source>
</evidence>
<dbReference type="Pfam" id="PF00069">
    <property type="entry name" value="Pkinase"/>
    <property type="match status" value="1"/>
</dbReference>
<keyword evidence="8" id="KW-1185">Reference proteome</keyword>
<dbReference type="InterPro" id="IPR000719">
    <property type="entry name" value="Prot_kinase_dom"/>
</dbReference>
<evidence type="ECO:0000259" key="6">
    <source>
        <dbReference type="PROSITE" id="PS50011"/>
    </source>
</evidence>
<evidence type="ECO:0000256" key="5">
    <source>
        <dbReference type="ARBA" id="ARBA00022840"/>
    </source>
</evidence>
<evidence type="ECO:0000256" key="1">
    <source>
        <dbReference type="ARBA" id="ARBA00022527"/>
    </source>
</evidence>
<dbReference type="GO" id="GO:0005634">
    <property type="term" value="C:nucleus"/>
    <property type="evidence" value="ECO:0007669"/>
    <property type="project" value="TreeGrafter"/>
</dbReference>
<keyword evidence="1" id="KW-0723">Serine/threonine-protein kinase</keyword>
<dbReference type="SMART" id="SM00220">
    <property type="entry name" value="S_TKc"/>
    <property type="match status" value="1"/>
</dbReference>
<proteinExistence type="predicted"/>
<keyword evidence="4 7" id="KW-0418">Kinase</keyword>
<dbReference type="AlphaFoldDB" id="A0A1W5CZE4"/>
<dbReference type="Proteomes" id="UP000192927">
    <property type="component" value="Unassembled WGS sequence"/>
</dbReference>
<dbReference type="InterPro" id="IPR011009">
    <property type="entry name" value="Kinase-like_dom_sf"/>
</dbReference>
<name>A0A1W5CZE4_9LECA</name>